<feature type="region of interest" description="Disordered" evidence="6">
    <location>
        <begin position="337"/>
        <end position="368"/>
    </location>
</feature>
<reference evidence="7 8" key="1">
    <citation type="submission" date="2022-02" db="EMBL/GenBank/DDBJ databases">
        <title>Uncovering new skin microbiome diversity through culturing and metagenomics.</title>
        <authorList>
            <person name="Conlan S."/>
            <person name="Deming C."/>
            <person name="Nisc Comparative Sequencing Program N."/>
            <person name="Segre J.A."/>
        </authorList>
    </citation>
    <scope>NUCLEOTIDE SEQUENCE [LARGE SCALE GENOMIC DNA]</scope>
    <source>
        <strain evidence="7 8">ACRQZ</strain>
    </source>
</reference>
<evidence type="ECO:0000256" key="6">
    <source>
        <dbReference type="SAM" id="MobiDB-lite"/>
    </source>
</evidence>
<dbReference type="InterPro" id="IPR019810">
    <property type="entry name" value="Citrate_synthase_AS"/>
</dbReference>
<evidence type="ECO:0000313" key="8">
    <source>
        <dbReference type="Proteomes" id="UP001521931"/>
    </source>
</evidence>
<dbReference type="InterPro" id="IPR036969">
    <property type="entry name" value="Citrate_synthase_sf"/>
</dbReference>
<dbReference type="RefSeq" id="WP_239266166.1">
    <property type="nucleotide sequence ID" value="NZ_JAKRCV010000075.1"/>
</dbReference>
<accession>A0ABS9Q7T1</accession>
<comment type="caution">
    <text evidence="7">The sequence shown here is derived from an EMBL/GenBank/DDBJ whole genome shotgun (WGS) entry which is preliminary data.</text>
</comment>
<comment type="pathway">
    <text evidence="1">Carbohydrate metabolism; tricarboxylic acid cycle.</text>
</comment>
<evidence type="ECO:0000256" key="4">
    <source>
        <dbReference type="ARBA" id="ARBA00022679"/>
    </source>
</evidence>
<protein>
    <recommendedName>
        <fullName evidence="3">citrate synthase (unknown stereospecificity)</fullName>
        <ecNumber evidence="3">2.3.3.16</ecNumber>
    </recommendedName>
</protein>
<keyword evidence="4 5" id="KW-0808">Transferase</keyword>
<dbReference type="SUPFAM" id="SSF48256">
    <property type="entry name" value="Citrate synthase"/>
    <property type="match status" value="1"/>
</dbReference>
<dbReference type="Proteomes" id="UP001521931">
    <property type="component" value="Unassembled WGS sequence"/>
</dbReference>
<dbReference type="PRINTS" id="PR00143">
    <property type="entry name" value="CITRTSNTHASE"/>
</dbReference>
<gene>
    <name evidence="7" type="ORF">MHL29_16225</name>
</gene>
<dbReference type="EMBL" id="JAKRCV010000075">
    <property type="protein sequence ID" value="MCG7323427.1"/>
    <property type="molecule type" value="Genomic_DNA"/>
</dbReference>
<dbReference type="PANTHER" id="PTHR11739:SF23">
    <property type="entry name" value="CITRATE SYNTHASE 2-RELATED"/>
    <property type="match status" value="1"/>
</dbReference>
<dbReference type="PANTHER" id="PTHR11739">
    <property type="entry name" value="CITRATE SYNTHASE"/>
    <property type="match status" value="1"/>
</dbReference>
<evidence type="ECO:0000256" key="2">
    <source>
        <dbReference type="ARBA" id="ARBA00010566"/>
    </source>
</evidence>
<dbReference type="EC" id="2.3.3.16" evidence="3"/>
<dbReference type="Gene3D" id="1.10.580.10">
    <property type="entry name" value="Citrate Synthase, domain 1"/>
    <property type="match status" value="2"/>
</dbReference>
<proteinExistence type="inferred from homology"/>
<dbReference type="Pfam" id="PF00285">
    <property type="entry name" value="Citrate_synt"/>
    <property type="match status" value="1"/>
</dbReference>
<organism evidence="7 8">
    <name type="scientific">Arsenicicoccus bolidensis</name>
    <dbReference type="NCBI Taxonomy" id="229480"/>
    <lineage>
        <taxon>Bacteria</taxon>
        <taxon>Bacillati</taxon>
        <taxon>Actinomycetota</taxon>
        <taxon>Actinomycetes</taxon>
        <taxon>Micrococcales</taxon>
        <taxon>Intrasporangiaceae</taxon>
        <taxon>Arsenicicoccus</taxon>
    </lineage>
</organism>
<evidence type="ECO:0000256" key="1">
    <source>
        <dbReference type="ARBA" id="ARBA00005163"/>
    </source>
</evidence>
<evidence type="ECO:0000313" key="7">
    <source>
        <dbReference type="EMBL" id="MCG7323427.1"/>
    </source>
</evidence>
<dbReference type="NCBIfam" id="NF009005">
    <property type="entry name" value="PRK12350.1"/>
    <property type="match status" value="1"/>
</dbReference>
<comment type="similarity">
    <text evidence="2 5">Belongs to the citrate synthase family.</text>
</comment>
<dbReference type="InterPro" id="IPR002020">
    <property type="entry name" value="Citrate_synthase"/>
</dbReference>
<keyword evidence="8" id="KW-1185">Reference proteome</keyword>
<evidence type="ECO:0000256" key="5">
    <source>
        <dbReference type="RuleBase" id="RU003406"/>
    </source>
</evidence>
<evidence type="ECO:0000256" key="3">
    <source>
        <dbReference type="ARBA" id="ARBA00012972"/>
    </source>
</evidence>
<dbReference type="InterPro" id="IPR016143">
    <property type="entry name" value="Citrate_synth-like_sm_a-sub"/>
</dbReference>
<name>A0ABS9Q7T1_9MICO</name>
<dbReference type="InterPro" id="IPR016142">
    <property type="entry name" value="Citrate_synth-like_lrg_a-sub"/>
</dbReference>
<dbReference type="PROSITE" id="PS00480">
    <property type="entry name" value="CITRATE_SYNTHASE"/>
    <property type="match status" value="1"/>
</dbReference>
<dbReference type="Gene3D" id="1.10.230.10">
    <property type="entry name" value="Cytochrome P450-Terp, domain 2"/>
    <property type="match status" value="1"/>
</dbReference>
<sequence>MGGTADFVTEIAEADRDSGILRYRGVDLRELVGHVPFEQVWGLLVDEALHPGLPPAEPFPLPVRTGDVRVDVQSALAQLAPVWGFHPLLDIDATQAREDLARASVMAMSFIAQSARGEDLPAVPQREVDRGRSIAERFMIRWRGDPDPRHVGAVDSYWVTVAEHGLNPSALTARVIASTGADAAACLSGAVGAMSGPLHGGAPRRVMWMLEDVEAGEPAARIVEQVLAEGGRIMGFGHSVYRGTDPRADVLKTACRRLGAPRYAAACELEATALVALAERNPERVIATNVEFWAAVLLDLAEVPAPIVTPMFVCGRTAGWSAHVLEQQRARRMIRPTARYAGPPPRRLADVGPTGDAPDATRAAGDPA</sequence>